<dbReference type="OrthoDB" id="1804072at2"/>
<dbReference type="PROSITE" id="PS50975">
    <property type="entry name" value="ATP_GRASP"/>
    <property type="match status" value="1"/>
</dbReference>
<dbReference type="SUPFAM" id="SSF56059">
    <property type="entry name" value="Glutathione synthetase ATP-binding domain-like"/>
    <property type="match status" value="1"/>
</dbReference>
<evidence type="ECO:0000313" key="4">
    <source>
        <dbReference type="EMBL" id="CAD78810.1"/>
    </source>
</evidence>
<accession>Q7UF73</accession>
<dbReference type="InParanoid" id="Q7UF73"/>
<dbReference type="eggNOG" id="COG2232">
    <property type="taxonomic scope" value="Bacteria"/>
</dbReference>
<dbReference type="InterPro" id="IPR003806">
    <property type="entry name" value="ATP-grasp_PylC-type"/>
</dbReference>
<dbReference type="EMBL" id="BX294151">
    <property type="protein sequence ID" value="CAD78810.1"/>
    <property type="molecule type" value="Genomic_DNA"/>
</dbReference>
<dbReference type="InterPro" id="IPR011761">
    <property type="entry name" value="ATP-grasp"/>
</dbReference>
<dbReference type="GO" id="GO:0046872">
    <property type="term" value="F:metal ion binding"/>
    <property type="evidence" value="ECO:0007669"/>
    <property type="project" value="InterPro"/>
</dbReference>
<keyword evidence="1" id="KW-0547">Nucleotide-binding</keyword>
<evidence type="ECO:0000256" key="1">
    <source>
        <dbReference type="PROSITE-ProRule" id="PRU00409"/>
    </source>
</evidence>
<keyword evidence="5" id="KW-1185">Reference proteome</keyword>
<dbReference type="Pfam" id="PF02655">
    <property type="entry name" value="ATP-grasp_3"/>
    <property type="match status" value="1"/>
</dbReference>
<feature type="region of interest" description="Disordered" evidence="2">
    <location>
        <begin position="1"/>
        <end position="22"/>
    </location>
</feature>
<dbReference type="PATRIC" id="fig|243090.15.peg.4979"/>
<evidence type="ECO:0000259" key="3">
    <source>
        <dbReference type="PROSITE" id="PS50975"/>
    </source>
</evidence>
<reference evidence="4 5" key="1">
    <citation type="journal article" date="2003" name="Proc. Natl. Acad. Sci. U.S.A.">
        <title>Complete genome sequence of the marine planctomycete Pirellula sp. strain 1.</title>
        <authorList>
            <person name="Gloeckner F.O."/>
            <person name="Kube M."/>
            <person name="Bauer M."/>
            <person name="Teeling H."/>
            <person name="Lombardot T."/>
            <person name="Ludwig W."/>
            <person name="Gade D."/>
            <person name="Beck A."/>
            <person name="Borzym K."/>
            <person name="Heitmann K."/>
            <person name="Rabus R."/>
            <person name="Schlesner H."/>
            <person name="Amann R."/>
            <person name="Reinhardt R."/>
        </authorList>
    </citation>
    <scope>NUCLEOTIDE SEQUENCE [LARGE SCALE GENOMIC DNA]</scope>
    <source>
        <strain evidence="5">DSM 10527 / NCIMB 13988 / SH1</strain>
    </source>
</reference>
<sequence>MGTHGPYPTRRMNTPMAMGGSGRLETVTNPRDGENRPAILLAGASVRWAAQSLRRGMPNSRVIGLDWFGDSDTRMVCDQFHPFQTGEDSQENLSQQIQSVANLHAARTIHVGGLQVPGGGKPWQRWNRLQAIVREIAAGSDCGEFPVATPITYQCSAGRCSLTGANDGVVVVGDLIAQTSGRPIHWLWKETNSTGGMGVRSVAPSNMSNSKTSDGWMQQRVAGRSYGLVAIASADQTRILGITVGLHQRFDDRPFVYSGSRGPVSRIGDAGVSDVPWRHLQTLSEQVAKSFSLRGLFNLDFIRDASGRWWLLELNARPSASCEVIERWATDAGWLAPDDSLMRMHMEAIDGGDSTSRFDGDSQTAVWSSPIVRTQWNKRIVFANREGVVDVGRIRRRLCAESIIIELADLPTERTRVAIGEPIMTLLLRVDDRAKKMASAQLRRAIRIVQGELLP</sequence>
<gene>
    <name evidence="4" type="ordered locus">RB10299</name>
</gene>
<name>Q7UF73_RHOBA</name>
<feature type="domain" description="ATP-grasp" evidence="3">
    <location>
        <begin position="280"/>
        <end position="350"/>
    </location>
</feature>
<evidence type="ECO:0000313" key="5">
    <source>
        <dbReference type="Proteomes" id="UP000001025"/>
    </source>
</evidence>
<evidence type="ECO:0000256" key="2">
    <source>
        <dbReference type="SAM" id="MobiDB-lite"/>
    </source>
</evidence>
<keyword evidence="1" id="KW-0067">ATP-binding</keyword>
<organism evidence="4 5">
    <name type="scientific">Rhodopirellula baltica (strain DSM 10527 / NCIMB 13988 / SH1)</name>
    <dbReference type="NCBI Taxonomy" id="243090"/>
    <lineage>
        <taxon>Bacteria</taxon>
        <taxon>Pseudomonadati</taxon>
        <taxon>Planctomycetota</taxon>
        <taxon>Planctomycetia</taxon>
        <taxon>Pirellulales</taxon>
        <taxon>Pirellulaceae</taxon>
        <taxon>Rhodopirellula</taxon>
    </lineage>
</organism>
<dbReference type="Proteomes" id="UP000001025">
    <property type="component" value="Chromosome"/>
</dbReference>
<dbReference type="HOGENOM" id="CLU_601135_0_0_0"/>
<dbReference type="GO" id="GO:0005524">
    <property type="term" value="F:ATP binding"/>
    <property type="evidence" value="ECO:0007669"/>
    <property type="project" value="UniProtKB-UniRule"/>
</dbReference>
<dbReference type="EnsemblBacteria" id="CAD78810">
    <property type="protein sequence ID" value="CAD78810"/>
    <property type="gene ID" value="RB10299"/>
</dbReference>
<dbReference type="Gene3D" id="3.30.470.20">
    <property type="entry name" value="ATP-grasp fold, B domain"/>
    <property type="match status" value="1"/>
</dbReference>
<dbReference type="STRING" id="243090.RB10299"/>
<protein>
    <recommendedName>
        <fullName evidence="3">ATP-grasp domain-containing protein</fullName>
    </recommendedName>
</protein>
<dbReference type="AlphaFoldDB" id="Q7UF73"/>
<proteinExistence type="predicted"/>
<dbReference type="KEGG" id="rba:RB10299"/>